<protein>
    <submittedName>
        <fullName evidence="1">Uncharacterized protein</fullName>
    </submittedName>
</protein>
<dbReference type="AlphaFoldDB" id="C0D132"/>
<dbReference type="HOGENOM" id="CLU_3133928_0_0_9"/>
<keyword evidence="2" id="KW-1185">Reference proteome</keyword>
<dbReference type="EMBL" id="ACCJ01000200">
    <property type="protein sequence ID" value="EEG54963.1"/>
    <property type="molecule type" value="Genomic_DNA"/>
</dbReference>
<comment type="caution">
    <text evidence="1">The sequence shown here is derived from an EMBL/GenBank/DDBJ whole genome shotgun (WGS) entry which is preliminary data.</text>
</comment>
<name>C0D132_9FIRM</name>
<reference evidence="1 2" key="1">
    <citation type="submission" date="2009-02" db="EMBL/GenBank/DDBJ databases">
        <title>Draft genome sequence of Clostridium asparagiforme (DSM 15981).</title>
        <authorList>
            <person name="Sudarsanam P."/>
            <person name="Ley R."/>
            <person name="Guruge J."/>
            <person name="Turnbaugh P.J."/>
            <person name="Mahowald M."/>
            <person name="Liep D."/>
            <person name="Gordon J."/>
        </authorList>
    </citation>
    <scope>NUCLEOTIDE SEQUENCE [LARGE SCALE GENOMIC DNA]</scope>
    <source>
        <strain evidence="1 2">DSM 15981</strain>
    </source>
</reference>
<dbReference type="Proteomes" id="UP000004756">
    <property type="component" value="Unassembled WGS sequence"/>
</dbReference>
<proteinExistence type="predicted"/>
<evidence type="ECO:0000313" key="1">
    <source>
        <dbReference type="EMBL" id="EEG54963.1"/>
    </source>
</evidence>
<accession>C0D132</accession>
<gene>
    <name evidence="1" type="ORF">CLOSTASPAR_02969</name>
</gene>
<evidence type="ECO:0000313" key="2">
    <source>
        <dbReference type="Proteomes" id="UP000004756"/>
    </source>
</evidence>
<sequence>MKQAAKAVIIENSAARPVSKSGLFACRALIGKGHGRGNLPNDKGIWEEQ</sequence>
<organism evidence="1 2">
    <name type="scientific">[Clostridium] asparagiforme DSM 15981</name>
    <dbReference type="NCBI Taxonomy" id="518636"/>
    <lineage>
        <taxon>Bacteria</taxon>
        <taxon>Bacillati</taxon>
        <taxon>Bacillota</taxon>
        <taxon>Clostridia</taxon>
        <taxon>Lachnospirales</taxon>
        <taxon>Lachnospiraceae</taxon>
        <taxon>Enterocloster</taxon>
    </lineage>
</organism>